<evidence type="ECO:0000313" key="5">
    <source>
        <dbReference type="Proteomes" id="UP000029986"/>
    </source>
</evidence>
<dbReference type="InterPro" id="IPR013549">
    <property type="entry name" value="DUF1731"/>
</dbReference>
<dbReference type="InterPro" id="IPR010099">
    <property type="entry name" value="SDR39U1"/>
</dbReference>
<gene>
    <name evidence="4" type="ORF">AT03_14860</name>
</gene>
<dbReference type="CDD" id="cd05242">
    <property type="entry name" value="SDR_a8"/>
    <property type="match status" value="1"/>
</dbReference>
<dbReference type="NCBIfam" id="TIGR01777">
    <property type="entry name" value="yfcH"/>
    <property type="match status" value="1"/>
</dbReference>
<dbReference type="PANTHER" id="PTHR11092:SF0">
    <property type="entry name" value="EPIMERASE FAMILY PROTEIN SDR39U1"/>
    <property type="match status" value="1"/>
</dbReference>
<dbReference type="OrthoDB" id="9801773at2"/>
<evidence type="ECO:0000313" key="4">
    <source>
        <dbReference type="EMBL" id="AIU73544.1"/>
    </source>
</evidence>
<dbReference type="KEGG" id="hav:AT03_14860"/>
<sequence length="301" mass="33365">MRIFITGGTGLIGKPLCQRLLTLHHELTVLTRDPQKAREKLGDNVHYVTSLEALSTLDGYDAVINLAGEPIADKRWTEEQKQRLCHSRWDITERLVELIHNSATPPSALLSGSAVGYYGNQGEALVTEDDTPHHEFTHDLCARWEGIALQASSDKTRVCLMRTGIVLAPDGGALSKMLPLFRLGLGGEMGNGRQYMPWIHIDDMVNAILYLLECPTLNGPFNMTSPYPVHNEQFIATLGEILGRPTVVRTPAFAIKTLMGEASVLVLSGQRAIPKRLEEAGFGFRYFELEDALRNVLGKEF</sequence>
<comment type="similarity">
    <text evidence="1">Belongs to the NAD(P)-dependent epimerase/dehydratase family. SDR39U1 subfamily.</text>
</comment>
<organism evidence="4 5">
    <name type="scientific">Hafnia alvei FB1</name>
    <dbReference type="NCBI Taxonomy" id="1453496"/>
    <lineage>
        <taxon>Bacteria</taxon>
        <taxon>Pseudomonadati</taxon>
        <taxon>Pseudomonadota</taxon>
        <taxon>Gammaproteobacteria</taxon>
        <taxon>Enterobacterales</taxon>
        <taxon>Hafniaceae</taxon>
        <taxon>Hafnia</taxon>
    </lineage>
</organism>
<evidence type="ECO:0000259" key="2">
    <source>
        <dbReference type="Pfam" id="PF01370"/>
    </source>
</evidence>
<name>A0A097R495_HAFAL</name>
<proteinExistence type="inferred from homology"/>
<dbReference type="HOGENOM" id="CLU_047373_0_3_6"/>
<reference evidence="4 5" key="1">
    <citation type="journal article" date="2014" name="Gut Pathog.">
        <title>Gene clusters of Hafnia alvei strain FB1 important in survival and pathogenesis: a draft genome perspective.</title>
        <authorList>
            <person name="Tan J.Y."/>
            <person name="Yin W.F."/>
            <person name="Chan K.G."/>
        </authorList>
    </citation>
    <scope>NUCLEOTIDE SEQUENCE [LARGE SCALE GENOMIC DNA]</scope>
    <source>
        <strain evidence="4 5">FB1</strain>
    </source>
</reference>
<accession>A0A097R495</accession>
<dbReference type="EMBL" id="CP009706">
    <property type="protein sequence ID" value="AIU73544.1"/>
    <property type="molecule type" value="Genomic_DNA"/>
</dbReference>
<dbReference type="Pfam" id="PF01370">
    <property type="entry name" value="Epimerase"/>
    <property type="match status" value="1"/>
</dbReference>
<dbReference type="Pfam" id="PF08338">
    <property type="entry name" value="DUF1731"/>
    <property type="match status" value="1"/>
</dbReference>
<protein>
    <submittedName>
        <fullName evidence="4">Epimerase</fullName>
    </submittedName>
</protein>
<dbReference type="Gene3D" id="3.40.50.720">
    <property type="entry name" value="NAD(P)-binding Rossmann-like Domain"/>
    <property type="match status" value="1"/>
</dbReference>
<dbReference type="eggNOG" id="COG1090">
    <property type="taxonomic scope" value="Bacteria"/>
</dbReference>
<evidence type="ECO:0000259" key="3">
    <source>
        <dbReference type="Pfam" id="PF08338"/>
    </source>
</evidence>
<evidence type="ECO:0000256" key="1">
    <source>
        <dbReference type="ARBA" id="ARBA00009353"/>
    </source>
</evidence>
<feature type="domain" description="DUF1731" evidence="3">
    <location>
        <begin position="250"/>
        <end position="296"/>
    </location>
</feature>
<dbReference type="Proteomes" id="UP000029986">
    <property type="component" value="Chromosome"/>
</dbReference>
<keyword evidence="5" id="KW-1185">Reference proteome</keyword>
<dbReference type="PATRIC" id="fig|1453496.5.peg.3037"/>
<dbReference type="InterPro" id="IPR036291">
    <property type="entry name" value="NAD(P)-bd_dom_sf"/>
</dbReference>
<dbReference type="InterPro" id="IPR001509">
    <property type="entry name" value="Epimerase_deHydtase"/>
</dbReference>
<dbReference type="SUPFAM" id="SSF51735">
    <property type="entry name" value="NAD(P)-binding Rossmann-fold domains"/>
    <property type="match status" value="1"/>
</dbReference>
<dbReference type="RefSeq" id="WP_025797840.1">
    <property type="nucleotide sequence ID" value="NZ_CP009706.1"/>
</dbReference>
<dbReference type="AlphaFoldDB" id="A0A097R495"/>
<dbReference type="PANTHER" id="PTHR11092">
    <property type="entry name" value="SUGAR NUCLEOTIDE EPIMERASE RELATED"/>
    <property type="match status" value="1"/>
</dbReference>
<dbReference type="GeneID" id="56892616"/>
<feature type="domain" description="NAD-dependent epimerase/dehydratase" evidence="2">
    <location>
        <begin position="3"/>
        <end position="215"/>
    </location>
</feature>